<evidence type="ECO:0000313" key="1">
    <source>
        <dbReference type="EMBL" id="WAQ81415.1"/>
    </source>
</evidence>
<sequence>MRSGEFYVKYFVEISQIHINKDVRLDPGIRVQLSGNFCGFNARRGMIIINVTSGVVGGRPTYSNGPRRQFLSVRKDSEE</sequence>
<dbReference type="Proteomes" id="UP001164743">
    <property type="component" value="Chromosome 1A"/>
</dbReference>
<keyword evidence="2" id="KW-1185">Reference proteome</keyword>
<evidence type="ECO:0000313" key="2">
    <source>
        <dbReference type="Proteomes" id="UP001164743"/>
    </source>
</evidence>
<gene>
    <name evidence="1" type="ORF">PtA15_1A756</name>
</gene>
<accession>A0ABY7C8B5</accession>
<protein>
    <submittedName>
        <fullName evidence="1">Uncharacterized protein</fullName>
    </submittedName>
</protein>
<name>A0ABY7C8B5_9BASI</name>
<dbReference type="GeneID" id="77806711"/>
<reference evidence="1" key="1">
    <citation type="submission" date="2022-10" db="EMBL/GenBank/DDBJ databases">
        <title>Puccinia triticina Genome sequencing and assembly.</title>
        <authorList>
            <person name="Li C."/>
        </authorList>
    </citation>
    <scope>NUCLEOTIDE SEQUENCE</scope>
    <source>
        <strain evidence="1">Pt15</strain>
    </source>
</reference>
<proteinExistence type="predicted"/>
<dbReference type="EMBL" id="CP110421">
    <property type="protein sequence ID" value="WAQ81415.1"/>
    <property type="molecule type" value="Genomic_DNA"/>
</dbReference>
<organism evidence="1 2">
    <name type="scientific">Puccinia triticina</name>
    <dbReference type="NCBI Taxonomy" id="208348"/>
    <lineage>
        <taxon>Eukaryota</taxon>
        <taxon>Fungi</taxon>
        <taxon>Dikarya</taxon>
        <taxon>Basidiomycota</taxon>
        <taxon>Pucciniomycotina</taxon>
        <taxon>Pucciniomycetes</taxon>
        <taxon>Pucciniales</taxon>
        <taxon>Pucciniaceae</taxon>
        <taxon>Puccinia</taxon>
    </lineage>
</organism>
<dbReference type="RefSeq" id="XP_053016970.1">
    <property type="nucleotide sequence ID" value="XM_053165816.1"/>
</dbReference>